<evidence type="ECO:0000259" key="10">
    <source>
        <dbReference type="Pfam" id="PF00324"/>
    </source>
</evidence>
<feature type="transmembrane region" description="Helical" evidence="9">
    <location>
        <begin position="44"/>
        <end position="63"/>
    </location>
</feature>
<name>A0A9X3MWY7_9ACTN</name>
<feature type="transmembrane region" description="Helical" evidence="9">
    <location>
        <begin position="94"/>
        <end position="116"/>
    </location>
</feature>
<feature type="transmembrane region" description="Helical" evidence="9">
    <location>
        <begin position="122"/>
        <end position="141"/>
    </location>
</feature>
<comment type="caution">
    <text evidence="11">The sequence shown here is derived from an EMBL/GenBank/DDBJ whole genome shotgun (WGS) entry which is preliminary data.</text>
</comment>
<proteinExistence type="inferred from homology"/>
<evidence type="ECO:0000256" key="3">
    <source>
        <dbReference type="ARBA" id="ARBA00022448"/>
    </source>
</evidence>
<dbReference type="Pfam" id="PF00324">
    <property type="entry name" value="AA_permease"/>
    <property type="match status" value="1"/>
</dbReference>
<accession>A0A9X3MWY7</accession>
<feature type="transmembrane region" description="Helical" evidence="9">
    <location>
        <begin position="278"/>
        <end position="298"/>
    </location>
</feature>
<dbReference type="Proteomes" id="UP001149140">
    <property type="component" value="Unassembled WGS sequence"/>
</dbReference>
<keyword evidence="6 9" id="KW-1133">Transmembrane helix</keyword>
<dbReference type="AlphaFoldDB" id="A0A9X3MWY7"/>
<dbReference type="InterPro" id="IPR004841">
    <property type="entry name" value="AA-permease/SLC12A_dom"/>
</dbReference>
<evidence type="ECO:0000256" key="7">
    <source>
        <dbReference type="ARBA" id="ARBA00023136"/>
    </source>
</evidence>
<dbReference type="GO" id="GO:0006865">
    <property type="term" value="P:amino acid transport"/>
    <property type="evidence" value="ECO:0007669"/>
    <property type="project" value="UniProtKB-KW"/>
</dbReference>
<protein>
    <submittedName>
        <fullName evidence="11">Amino acid permease</fullName>
    </submittedName>
</protein>
<evidence type="ECO:0000256" key="6">
    <source>
        <dbReference type="ARBA" id="ARBA00022989"/>
    </source>
</evidence>
<evidence type="ECO:0000256" key="2">
    <source>
        <dbReference type="ARBA" id="ARBA00008583"/>
    </source>
</evidence>
<dbReference type="PANTHER" id="PTHR43495:SF5">
    <property type="entry name" value="GAMMA-AMINOBUTYRIC ACID PERMEASE"/>
    <property type="match status" value="1"/>
</dbReference>
<feature type="transmembrane region" description="Helical" evidence="9">
    <location>
        <begin position="17"/>
        <end position="38"/>
    </location>
</feature>
<gene>
    <name evidence="11" type="ORF">OM076_20965</name>
</gene>
<keyword evidence="3" id="KW-0813">Transport</keyword>
<dbReference type="PROSITE" id="PS00218">
    <property type="entry name" value="AMINO_ACID_PERMEASE_1"/>
    <property type="match status" value="1"/>
</dbReference>
<reference evidence="11" key="1">
    <citation type="submission" date="2022-10" db="EMBL/GenBank/DDBJ databases">
        <title>The WGS of Solirubrobacter ginsenosidimutans DSM 21036.</title>
        <authorList>
            <person name="Jiang Z."/>
        </authorList>
    </citation>
    <scope>NUCLEOTIDE SEQUENCE</scope>
    <source>
        <strain evidence="11">DSM 21036</strain>
    </source>
</reference>
<dbReference type="Gene3D" id="1.20.1740.10">
    <property type="entry name" value="Amino acid/polyamine transporter I"/>
    <property type="match status" value="1"/>
</dbReference>
<dbReference type="GO" id="GO:0055085">
    <property type="term" value="P:transmembrane transport"/>
    <property type="evidence" value="ECO:0007669"/>
    <property type="project" value="InterPro"/>
</dbReference>
<feature type="transmembrane region" description="Helical" evidence="9">
    <location>
        <begin position="323"/>
        <end position="344"/>
    </location>
</feature>
<evidence type="ECO:0000313" key="12">
    <source>
        <dbReference type="Proteomes" id="UP001149140"/>
    </source>
</evidence>
<evidence type="ECO:0000256" key="4">
    <source>
        <dbReference type="ARBA" id="ARBA00022692"/>
    </source>
</evidence>
<sequence length="469" mass="49759">MVEESGGLQSGLKRRHVTMISLGGVIGAGLFVGSGAVINQTGPAAVLSYLAAGLLVVLVMRMLGEMAVANPSTGSFADYAGLAMGNWARFVVGWLYWYFWVIVLAVEAAAGAGIIQEWLPGVPIWASSLVLMLALTATNLVSVKAFGEFEFWFASIKVVAILVFIAIAMVYVIGHGVPELTANGGFAPKGGVAILSGIVIVIFAFVGAEIATIAAAESKEPGEAVTRATNSVIVRVLTFYVLSIFLIVAILPWNSAELGKSPFAAALGEIGFPAAEQVMNAVVLTAVLSCLNSGLYVASRMNFALARSGDAPQWMVRLNGRGVPARAILIATSVGFLSVIANVISPEKVFLFLLNSSGAVALFVYLLIAVSQLVLRRRLEKENPEHIQVRMWLYPYLTWFTIAAIVVVIGSMAFVDDVRSQLYLGLLSVAVVLAAYWLKSRRGGAGEPAGEGRFTRESDRSPERSATPG</sequence>
<feature type="transmembrane region" description="Helical" evidence="9">
    <location>
        <begin position="193"/>
        <end position="211"/>
    </location>
</feature>
<feature type="transmembrane region" description="Helical" evidence="9">
    <location>
        <begin position="396"/>
        <end position="415"/>
    </location>
</feature>
<evidence type="ECO:0000256" key="5">
    <source>
        <dbReference type="ARBA" id="ARBA00022970"/>
    </source>
</evidence>
<feature type="region of interest" description="Disordered" evidence="8">
    <location>
        <begin position="443"/>
        <end position="469"/>
    </location>
</feature>
<dbReference type="RefSeq" id="WP_270041993.1">
    <property type="nucleotide sequence ID" value="NZ_JAPDOD010000020.1"/>
</dbReference>
<comment type="similarity">
    <text evidence="2">Belongs to the amino acid-polyamine-organocation (APC) superfamily. Amino acid transporter (AAT) (TC 2.A.3.1) family.</text>
</comment>
<feature type="compositionally biased region" description="Basic and acidic residues" evidence="8">
    <location>
        <begin position="453"/>
        <end position="463"/>
    </location>
</feature>
<evidence type="ECO:0000256" key="1">
    <source>
        <dbReference type="ARBA" id="ARBA00004141"/>
    </source>
</evidence>
<feature type="domain" description="Amino acid permease/ SLC12A" evidence="10">
    <location>
        <begin position="16"/>
        <end position="442"/>
    </location>
</feature>
<evidence type="ECO:0000256" key="9">
    <source>
        <dbReference type="SAM" id="Phobius"/>
    </source>
</evidence>
<keyword evidence="7 9" id="KW-0472">Membrane</keyword>
<feature type="transmembrane region" description="Helical" evidence="9">
    <location>
        <begin position="153"/>
        <end position="173"/>
    </location>
</feature>
<evidence type="ECO:0000256" key="8">
    <source>
        <dbReference type="SAM" id="MobiDB-lite"/>
    </source>
</evidence>
<keyword evidence="12" id="KW-1185">Reference proteome</keyword>
<comment type="subcellular location">
    <subcellularLocation>
        <location evidence="1">Membrane</location>
        <topology evidence="1">Multi-pass membrane protein</topology>
    </subcellularLocation>
</comment>
<organism evidence="11 12">
    <name type="scientific">Solirubrobacter ginsenosidimutans</name>
    <dbReference type="NCBI Taxonomy" id="490573"/>
    <lineage>
        <taxon>Bacteria</taxon>
        <taxon>Bacillati</taxon>
        <taxon>Actinomycetota</taxon>
        <taxon>Thermoleophilia</taxon>
        <taxon>Solirubrobacterales</taxon>
        <taxon>Solirubrobacteraceae</taxon>
        <taxon>Solirubrobacter</taxon>
    </lineage>
</organism>
<feature type="transmembrane region" description="Helical" evidence="9">
    <location>
        <begin position="350"/>
        <end position="375"/>
    </location>
</feature>
<keyword evidence="5" id="KW-0029">Amino-acid transport</keyword>
<evidence type="ECO:0000313" key="11">
    <source>
        <dbReference type="EMBL" id="MDA0162757.1"/>
    </source>
</evidence>
<dbReference type="InterPro" id="IPR004840">
    <property type="entry name" value="Amino_acid_permease_CS"/>
</dbReference>
<dbReference type="GO" id="GO:0016020">
    <property type="term" value="C:membrane"/>
    <property type="evidence" value="ECO:0007669"/>
    <property type="project" value="UniProtKB-SubCell"/>
</dbReference>
<feature type="transmembrane region" description="Helical" evidence="9">
    <location>
        <begin position="232"/>
        <end position="253"/>
    </location>
</feature>
<keyword evidence="4 9" id="KW-0812">Transmembrane</keyword>
<dbReference type="FunFam" id="1.20.1740.10:FF:000001">
    <property type="entry name" value="Amino acid permease"/>
    <property type="match status" value="1"/>
</dbReference>
<dbReference type="EMBL" id="JAPDOD010000020">
    <property type="protein sequence ID" value="MDA0162757.1"/>
    <property type="molecule type" value="Genomic_DNA"/>
</dbReference>
<dbReference type="PANTHER" id="PTHR43495">
    <property type="entry name" value="GABA PERMEASE"/>
    <property type="match status" value="1"/>
</dbReference>
<feature type="transmembrane region" description="Helical" evidence="9">
    <location>
        <begin position="421"/>
        <end position="438"/>
    </location>
</feature>
<dbReference type="PIRSF" id="PIRSF006060">
    <property type="entry name" value="AA_transporter"/>
    <property type="match status" value="1"/>
</dbReference>